<keyword evidence="1" id="KW-1133">Transmembrane helix</keyword>
<feature type="transmembrane region" description="Helical" evidence="1">
    <location>
        <begin position="87"/>
        <end position="104"/>
    </location>
</feature>
<protein>
    <recommendedName>
        <fullName evidence="2">Prepilin type IV endopeptidase peptidase domain-containing protein</fullName>
    </recommendedName>
</protein>
<feature type="transmembrane region" description="Helical" evidence="1">
    <location>
        <begin position="111"/>
        <end position="128"/>
    </location>
</feature>
<dbReference type="GO" id="GO:0016020">
    <property type="term" value="C:membrane"/>
    <property type="evidence" value="ECO:0007669"/>
    <property type="project" value="InterPro"/>
</dbReference>
<accession>A0A3N0I362</accession>
<dbReference type="EMBL" id="RJQC01000001">
    <property type="protein sequence ID" value="RNM31454.1"/>
    <property type="molecule type" value="Genomic_DNA"/>
</dbReference>
<dbReference type="RefSeq" id="WP_128519614.1">
    <property type="nucleotide sequence ID" value="NZ_CAUWBR010000034.1"/>
</dbReference>
<reference evidence="3 4" key="1">
    <citation type="submission" date="2018-11" db="EMBL/GenBank/DDBJ databases">
        <title>Clostridium sp. nov., a member of the family Erysipelotrichaceae isolated from pig faeces.</title>
        <authorList>
            <person name="Chang Y.-H."/>
        </authorList>
    </citation>
    <scope>NUCLEOTIDE SEQUENCE [LARGE SCALE GENOMIC DNA]</scope>
    <source>
        <strain evidence="3 4">YH-panp20</strain>
    </source>
</reference>
<dbReference type="InterPro" id="IPR000045">
    <property type="entry name" value="Prepilin_IV_endopep_pep"/>
</dbReference>
<feature type="domain" description="Prepilin type IV endopeptidase peptidase" evidence="2">
    <location>
        <begin position="3"/>
        <end position="102"/>
    </location>
</feature>
<sequence length="141" mass="16455">MDIFFYLYLFAIAINDWQTMYFSKWWVLPSLVILGLFFPVDLVSSCMGTFLFGGMSILLYHIHHDWIGVADVAYLSYFGFLLGYERMTIALLIGISIGLVYAYIRKAKTIPFLTCLSLGCLVAWWHGYELFYTMLARIWIR</sequence>
<evidence type="ECO:0000256" key="1">
    <source>
        <dbReference type="SAM" id="Phobius"/>
    </source>
</evidence>
<dbReference type="OrthoDB" id="1769924at2"/>
<dbReference type="GO" id="GO:0004190">
    <property type="term" value="F:aspartic-type endopeptidase activity"/>
    <property type="evidence" value="ECO:0007669"/>
    <property type="project" value="InterPro"/>
</dbReference>
<organism evidence="3 4">
    <name type="scientific">Absicoccus porci</name>
    <dbReference type="NCBI Taxonomy" id="2486576"/>
    <lineage>
        <taxon>Bacteria</taxon>
        <taxon>Bacillati</taxon>
        <taxon>Bacillota</taxon>
        <taxon>Erysipelotrichia</taxon>
        <taxon>Erysipelotrichales</taxon>
        <taxon>Erysipelotrichaceae</taxon>
        <taxon>Absicoccus</taxon>
    </lineage>
</organism>
<proteinExistence type="predicted"/>
<comment type="caution">
    <text evidence="3">The sequence shown here is derived from an EMBL/GenBank/DDBJ whole genome shotgun (WGS) entry which is preliminary data.</text>
</comment>
<dbReference type="AlphaFoldDB" id="A0A3N0I362"/>
<keyword evidence="4" id="KW-1185">Reference proteome</keyword>
<evidence type="ECO:0000313" key="4">
    <source>
        <dbReference type="Proteomes" id="UP000276568"/>
    </source>
</evidence>
<gene>
    <name evidence="3" type="ORF">EDX97_02545</name>
</gene>
<keyword evidence="1" id="KW-0812">Transmembrane</keyword>
<dbReference type="Pfam" id="PF01478">
    <property type="entry name" value="Peptidase_A24"/>
    <property type="match status" value="1"/>
</dbReference>
<evidence type="ECO:0000259" key="2">
    <source>
        <dbReference type="Pfam" id="PF01478"/>
    </source>
</evidence>
<keyword evidence="1" id="KW-0472">Membrane</keyword>
<name>A0A3N0I362_9FIRM</name>
<dbReference type="Proteomes" id="UP000276568">
    <property type="component" value="Unassembled WGS sequence"/>
</dbReference>
<evidence type="ECO:0000313" key="3">
    <source>
        <dbReference type="EMBL" id="RNM31454.1"/>
    </source>
</evidence>
<feature type="transmembrane region" description="Helical" evidence="1">
    <location>
        <begin position="25"/>
        <end position="52"/>
    </location>
</feature>